<protein>
    <submittedName>
        <fullName evidence="1">Uncharacterized protein</fullName>
    </submittedName>
</protein>
<dbReference type="AlphaFoldDB" id="A0A0G1MNL8"/>
<accession>A0A0G1MNL8</accession>
<gene>
    <name evidence="1" type="ORF">UW81_C0042G0003</name>
</gene>
<comment type="caution">
    <text evidence="1">The sequence shown here is derived from an EMBL/GenBank/DDBJ whole genome shotgun (WGS) entry which is preliminary data.</text>
</comment>
<proteinExistence type="predicted"/>
<name>A0A0G1MNL8_9BACT</name>
<dbReference type="EMBL" id="LCJT01000042">
    <property type="protein sequence ID" value="KKT82402.1"/>
    <property type="molecule type" value="Genomic_DNA"/>
</dbReference>
<reference evidence="1 2" key="1">
    <citation type="journal article" date="2015" name="Nature">
        <title>rRNA introns, odd ribosomes, and small enigmatic genomes across a large radiation of phyla.</title>
        <authorList>
            <person name="Brown C.T."/>
            <person name="Hug L.A."/>
            <person name="Thomas B.C."/>
            <person name="Sharon I."/>
            <person name="Castelle C.J."/>
            <person name="Singh A."/>
            <person name="Wilkins M.J."/>
            <person name="Williams K.H."/>
            <person name="Banfield J.F."/>
        </authorList>
    </citation>
    <scope>NUCLEOTIDE SEQUENCE [LARGE SCALE GENOMIC DNA]</scope>
</reference>
<evidence type="ECO:0000313" key="2">
    <source>
        <dbReference type="Proteomes" id="UP000033915"/>
    </source>
</evidence>
<dbReference type="Proteomes" id="UP000033915">
    <property type="component" value="Unassembled WGS sequence"/>
</dbReference>
<sequence>MLILSVIPAKAGIQDSSEFTGFPIWPALDYDRWLGMTERYHKTKNSRKGVFVFALSGYSD</sequence>
<evidence type="ECO:0000313" key="1">
    <source>
        <dbReference type="EMBL" id="KKT82402.1"/>
    </source>
</evidence>
<organism evidence="1 2">
    <name type="scientific">Candidatus Giovannonibacteria bacterium GW2011_GWC2_44_9</name>
    <dbReference type="NCBI Taxonomy" id="1618658"/>
    <lineage>
        <taxon>Bacteria</taxon>
        <taxon>Candidatus Giovannoniibacteriota</taxon>
    </lineage>
</organism>